<feature type="non-terminal residue" evidence="1">
    <location>
        <position position="1664"/>
    </location>
</feature>
<protein>
    <submittedName>
        <fullName evidence="1">Uncharacterized protein</fullName>
    </submittedName>
</protein>
<sequence>VKINRFNLVKVDENLKCLLCNSPFIKCQTDDSEIFLSKNILRHLNSINHGKKYAVREAVIEKPASAFNGQCSNINLLQEIVKPYKSEVIDNNLMYVSCLEKNSFKCILCDAVLNSAAITKWPEHFNGSFHRQNMMILCEKQRLITFKTQEFERSHFKNGKSFNRMKNAATKTSYPKKTVKCDKIDNDVCTINPSCNMLPNTMGSPYSFDHLRLIFKKYADPISYNLNENFLFYRDDSFLCALCDAPFSISNNDSKTVHNIMLHFNGKFHMENLDRYKNSFEILKKVLFPHQIPEIVLLNKEFLFENGKFFVCILCEKFMAITPKPKTTMLQLTQHLKSTPHQLLYDEKIGTKMSEENLEINVINKQDRNTHLLQSRGVENVGEKFTRITEEFNKTAEINIDNEAGDNNKLLLNNVNTQIPCGDILPSTSRSENFTATTYSSDHLRLIFKKYADPISYNLNKKFLFYRDDSFLCALCDAPFSISNNDLKTVHNIMQHLKGKFHMKNLDGYKNSFDILKKVLFPHPIPEIVLLNKEFLFENGKFFVCILCEKFMQITPKQETTLLQLTQHLKSTPHQLLYDDVINKQDKNTPLLQSVNRGNLGSEFTNISEESNKTAKINIDNEASNNNTLLPSSDNDVSQSSIKVDISFKYNVDGSINRKTSYSDDMFPSTSISQYFTAYSTNSDRLKLILLKYTDINFFCDNFYHFKYEDDKCVCLICNSSITLPNEDLEVVYCIKEHTKSLNHLIHKKIHTLNMLKQQSKSENSSNPGVDIIFNILKQMFFPHQIPEIILQNKNFIFKEFKYFGCTLCEKFMFISSEPESTNSQLIQHFTSTTHQILFDKSISPKSPREYLRTNDVNTKHQQKNKNAHLLLLREAENVDVNFTEFYNESIKTEVNTNDAIGVESTFVFPSGSEVLDKSLKTEVYVDNKASDVKGNDAYINTLINTSIGSENKSTFLCNSDVESADGSVKTEISINSGACSKSKVSCNNGGTFKESQKIKENFNHSTESTIMLPADISPNENSSKKSLATEINNIKSTRIKKQVFLSDIGRPGYSKGSTNFSKNQVIMIIPSCNVETPTELKNIESSKSDLISSRTTKYIIEPPFNYEPKEVTTDKNPTKAVMCTNQGSCSMSLISPPYNFGRLSHTNSPDTFFRIAGSDTSQTTPKKRIIYANYELYYLRFKLILGSRRIPDIVEENKQYIKFNKHFECTLCDKTIYTLKNIDDILSVCILHFLSSSHKSNESIMGCSLQNQFGKIDEHSFKSTNTLNINHETCCKKELKCYPNVSDNCLLTCVTCNLKIKVCFDSSLLAGYQVMEHFETGNHKQNKNYFMGYDRLVCLLCTKEVKVSNDNCNVSIKNLIMQHFKVYDHKALKKKKEMFNLSNFQNKNDEKINNDYYSASEKLVWNKRSLNISYISDIEGERIVSLNEEDSTLITCDICNMRINVPLGNDGIPSKFDFKKHFETEFHKKNLEIKIKENDDHNLTKNDIDMHNLSLNDKENSLEKFYSYLILNEQSNIIQKNKTFILMKEDHLLCSVCDVKFFMSKTFTIILQQLCIHFKGQKHRVCLNNLTTKVKESRKENQTVVNPDFNFESYKENEKFNLATSLLENYDQTLLKNVTGMHNLSLNDIANNLETFNAYIGSTKIPQVKMKSLFFSITCGIFV</sequence>
<accession>A0A1B6CII1</accession>
<evidence type="ECO:0000313" key="1">
    <source>
        <dbReference type="EMBL" id="JAS13203.1"/>
    </source>
</evidence>
<gene>
    <name evidence="1" type="ORF">g.17996</name>
</gene>
<feature type="non-terminal residue" evidence="1">
    <location>
        <position position="1"/>
    </location>
</feature>
<dbReference type="EMBL" id="GEDC01024095">
    <property type="protein sequence ID" value="JAS13203.1"/>
    <property type="molecule type" value="Transcribed_RNA"/>
</dbReference>
<reference evidence="1" key="1">
    <citation type="submission" date="2015-12" db="EMBL/GenBank/DDBJ databases">
        <title>De novo transcriptome assembly of four potential Pierce s Disease insect vectors from Arizona vineyards.</title>
        <authorList>
            <person name="Tassone E.E."/>
        </authorList>
    </citation>
    <scope>NUCLEOTIDE SEQUENCE</scope>
</reference>
<organism evidence="1">
    <name type="scientific">Clastoptera arizonana</name>
    <name type="common">Arizona spittle bug</name>
    <dbReference type="NCBI Taxonomy" id="38151"/>
    <lineage>
        <taxon>Eukaryota</taxon>
        <taxon>Metazoa</taxon>
        <taxon>Ecdysozoa</taxon>
        <taxon>Arthropoda</taxon>
        <taxon>Hexapoda</taxon>
        <taxon>Insecta</taxon>
        <taxon>Pterygota</taxon>
        <taxon>Neoptera</taxon>
        <taxon>Paraneoptera</taxon>
        <taxon>Hemiptera</taxon>
        <taxon>Auchenorrhyncha</taxon>
        <taxon>Cercopoidea</taxon>
        <taxon>Clastopteridae</taxon>
        <taxon>Clastoptera</taxon>
    </lineage>
</organism>
<proteinExistence type="predicted"/>
<name>A0A1B6CII1_9HEMI</name>